<gene>
    <name evidence="2" type="ORF">PH362_06450</name>
</gene>
<keyword evidence="1" id="KW-0812">Transmembrane</keyword>
<protein>
    <submittedName>
        <fullName evidence="2">Uncharacterized protein</fullName>
    </submittedName>
</protein>
<evidence type="ECO:0000256" key="1">
    <source>
        <dbReference type="SAM" id="Phobius"/>
    </source>
</evidence>
<keyword evidence="1" id="KW-1133">Transmembrane helix</keyword>
<comment type="caution">
    <text evidence="2">The sequence shown here is derived from an EMBL/GenBank/DDBJ whole genome shotgun (WGS) entry which is preliminary data.</text>
</comment>
<evidence type="ECO:0000313" key="2">
    <source>
        <dbReference type="EMBL" id="MDB6371603.1"/>
    </source>
</evidence>
<dbReference type="Proteomes" id="UP001212996">
    <property type="component" value="Unassembled WGS sequence"/>
</dbReference>
<reference evidence="2" key="1">
    <citation type="submission" date="2023-01" db="EMBL/GenBank/DDBJ databases">
        <title>Genome sequencing of Photorhabdus bodei 09-20.</title>
        <authorList>
            <person name="Kalindamar S."/>
            <person name="Kumru S."/>
        </authorList>
    </citation>
    <scope>NUCLEOTIDE SEQUENCE</scope>
    <source>
        <strain evidence="2">09-20</strain>
    </source>
</reference>
<proteinExistence type="predicted"/>
<keyword evidence="1" id="KW-0472">Membrane</keyword>
<name>A0AAW6BEU3_9GAMM</name>
<sequence length="43" mass="5238">MGYIYIIFSLFSLYPLYFAFKKFLIPYDVYTLWISRCIATARE</sequence>
<accession>A0AAW6BEU3</accession>
<dbReference type="AlphaFoldDB" id="A0AAW6BEU3"/>
<organism evidence="2 3">
    <name type="scientific">Photorhabdus bodei</name>
    <dbReference type="NCBI Taxonomy" id="2029681"/>
    <lineage>
        <taxon>Bacteria</taxon>
        <taxon>Pseudomonadati</taxon>
        <taxon>Pseudomonadota</taxon>
        <taxon>Gammaproteobacteria</taxon>
        <taxon>Enterobacterales</taxon>
        <taxon>Morganellaceae</taxon>
        <taxon>Photorhabdus</taxon>
    </lineage>
</organism>
<dbReference type="RefSeq" id="WP_262405191.1">
    <property type="nucleotide sequence ID" value="NZ_CAWQKC010000063.1"/>
</dbReference>
<dbReference type="EMBL" id="JAQMFO010000006">
    <property type="protein sequence ID" value="MDB6371603.1"/>
    <property type="molecule type" value="Genomic_DNA"/>
</dbReference>
<evidence type="ECO:0000313" key="3">
    <source>
        <dbReference type="Proteomes" id="UP001212996"/>
    </source>
</evidence>
<feature type="transmembrane region" description="Helical" evidence="1">
    <location>
        <begin position="6"/>
        <end position="24"/>
    </location>
</feature>